<reference evidence="1 2" key="1">
    <citation type="submission" date="2019-09" db="EMBL/GenBank/DDBJ databases">
        <title>A chromosome-level genome assembly of the Chinese tupelo Nyssa sinensis.</title>
        <authorList>
            <person name="Yang X."/>
            <person name="Kang M."/>
            <person name="Yang Y."/>
            <person name="Xiong H."/>
            <person name="Wang M."/>
            <person name="Zhang Z."/>
            <person name="Wang Z."/>
            <person name="Wu H."/>
            <person name="Ma T."/>
            <person name="Liu J."/>
            <person name="Xi Z."/>
        </authorList>
    </citation>
    <scope>NUCLEOTIDE SEQUENCE [LARGE SCALE GENOMIC DNA]</scope>
    <source>
        <strain evidence="1">J267</strain>
        <tissue evidence="1">Leaf</tissue>
    </source>
</reference>
<proteinExistence type="predicted"/>
<organism evidence="1 2">
    <name type="scientific">Nyssa sinensis</name>
    <dbReference type="NCBI Taxonomy" id="561372"/>
    <lineage>
        <taxon>Eukaryota</taxon>
        <taxon>Viridiplantae</taxon>
        <taxon>Streptophyta</taxon>
        <taxon>Embryophyta</taxon>
        <taxon>Tracheophyta</taxon>
        <taxon>Spermatophyta</taxon>
        <taxon>Magnoliopsida</taxon>
        <taxon>eudicotyledons</taxon>
        <taxon>Gunneridae</taxon>
        <taxon>Pentapetalae</taxon>
        <taxon>asterids</taxon>
        <taxon>Cornales</taxon>
        <taxon>Nyssaceae</taxon>
        <taxon>Nyssa</taxon>
    </lineage>
</organism>
<name>A0A5J5AR53_9ASTE</name>
<sequence length="89" mass="9052">MTSSPQEIVEIAAVMGSRRITGCPSTLEAVLEGSTLEELALEVLALEALASLALKEITLEALALLALEALVGCASSGPPVPIGTSNFSD</sequence>
<evidence type="ECO:0000313" key="2">
    <source>
        <dbReference type="Proteomes" id="UP000325577"/>
    </source>
</evidence>
<gene>
    <name evidence="1" type="ORF">F0562_032319</name>
</gene>
<accession>A0A5J5AR53</accession>
<protein>
    <submittedName>
        <fullName evidence="1">Uncharacterized protein</fullName>
    </submittedName>
</protein>
<dbReference type="Proteomes" id="UP000325577">
    <property type="component" value="Linkage Group LG19"/>
</dbReference>
<dbReference type="AlphaFoldDB" id="A0A5J5AR53"/>
<evidence type="ECO:0000313" key="1">
    <source>
        <dbReference type="EMBL" id="KAA8532286.1"/>
    </source>
</evidence>
<dbReference type="EMBL" id="CM018042">
    <property type="protein sequence ID" value="KAA8532286.1"/>
    <property type="molecule type" value="Genomic_DNA"/>
</dbReference>
<keyword evidence="2" id="KW-1185">Reference proteome</keyword>